<dbReference type="CDD" id="cd07822">
    <property type="entry name" value="SRPBCC_4"/>
    <property type="match status" value="1"/>
</dbReference>
<dbReference type="AlphaFoldDB" id="A0A5E6R5G3"/>
<accession>A0A5E6R5G3</accession>
<evidence type="ECO:0008006" key="4">
    <source>
        <dbReference type="Google" id="ProtNLM"/>
    </source>
</evidence>
<reference evidence="1 3" key="2">
    <citation type="submission" date="2024-03" db="EMBL/GenBank/DDBJ databases">
        <authorList>
            <person name="Alaster D. Moffat"/>
            <person name="Govind Chandra"/>
            <person name="Andrew W. Truman"/>
        </authorList>
    </citation>
    <scope>NUCLEOTIDE SEQUENCE [LARGE SCALE GENOMIC DNA]</scope>
    <source>
        <strain evidence="1">PS652</strain>
    </source>
</reference>
<dbReference type="Gene3D" id="3.30.530.20">
    <property type="match status" value="1"/>
</dbReference>
<name>A0A5E6R5G3_PSEFL</name>
<proteinExistence type="predicted"/>
<evidence type="ECO:0000313" key="2">
    <source>
        <dbReference type="EMBL" id="VVM63200.1"/>
    </source>
</evidence>
<dbReference type="Pfam" id="PF10604">
    <property type="entry name" value="Polyketide_cyc2"/>
    <property type="match status" value="1"/>
</dbReference>
<dbReference type="EMBL" id="OZ024668">
    <property type="protein sequence ID" value="CAK9890375.1"/>
    <property type="molecule type" value="Genomic_DNA"/>
</dbReference>
<dbReference type="SUPFAM" id="SSF55961">
    <property type="entry name" value="Bet v1-like"/>
    <property type="match status" value="1"/>
</dbReference>
<reference evidence="2" key="1">
    <citation type="submission" date="2019-09" db="EMBL/GenBank/DDBJ databases">
        <authorList>
            <person name="Chandra G."/>
            <person name="Truman W A."/>
        </authorList>
    </citation>
    <scope>NUCLEOTIDE SEQUENCE [LARGE SCALE GENOMIC DNA]</scope>
    <source>
        <strain evidence="2">PS652</strain>
    </source>
</reference>
<dbReference type="Proteomes" id="UP000326595">
    <property type="component" value="Chromosome"/>
</dbReference>
<dbReference type="RefSeq" id="WP_038996232.1">
    <property type="nucleotide sequence ID" value="NZ_OZ024668.1"/>
</dbReference>
<evidence type="ECO:0000313" key="1">
    <source>
        <dbReference type="EMBL" id="CAK9890375.1"/>
    </source>
</evidence>
<dbReference type="EMBL" id="CABVHG010000006">
    <property type="protein sequence ID" value="VVM63200.1"/>
    <property type="molecule type" value="Genomic_DNA"/>
</dbReference>
<organism evidence="2">
    <name type="scientific">Pseudomonas fluorescens</name>
    <dbReference type="NCBI Taxonomy" id="294"/>
    <lineage>
        <taxon>Bacteria</taxon>
        <taxon>Pseudomonadati</taxon>
        <taxon>Pseudomonadota</taxon>
        <taxon>Gammaproteobacteria</taxon>
        <taxon>Pseudomonadales</taxon>
        <taxon>Pseudomonadaceae</taxon>
        <taxon>Pseudomonas</taxon>
    </lineage>
</organism>
<dbReference type="InterPro" id="IPR019587">
    <property type="entry name" value="Polyketide_cyclase/dehydratase"/>
</dbReference>
<evidence type="ECO:0000313" key="3">
    <source>
        <dbReference type="Proteomes" id="UP000326595"/>
    </source>
</evidence>
<dbReference type="InterPro" id="IPR023393">
    <property type="entry name" value="START-like_dom_sf"/>
</dbReference>
<protein>
    <recommendedName>
        <fullName evidence="4">Polyketide cyclase</fullName>
    </recommendedName>
</protein>
<sequence>MPQNTLVTSVTVDIAAPAALVWEVLIDLERYPQWNPFTVKVESSLRLGEAVNLFLPDPTRPGELVHVVEQLVAFDRPSRLAWEMYATADNPDAARRDQYIEATGEASCRYHTTDLFLGPTAQTVMENHGPWVKQGFDAIAHSLKARAEALYRESL</sequence>
<gene>
    <name evidence="2" type="ORF">PS652_01394</name>
    <name evidence="1" type="ORF">PS652_03219</name>
</gene>